<comment type="caution">
    <text evidence="1">The sequence shown here is derived from an EMBL/GenBank/DDBJ whole genome shotgun (WGS) entry which is preliminary data.</text>
</comment>
<reference evidence="1" key="1">
    <citation type="journal article" date="2021" name="Front. Microbiol.">
        <title>Comprehensive Comparative Genomics and Phenotyping of Methylobacterium Species.</title>
        <authorList>
            <person name="Alessa O."/>
            <person name="Ogura Y."/>
            <person name="Fujitani Y."/>
            <person name="Takami H."/>
            <person name="Hayashi T."/>
            <person name="Sahin N."/>
            <person name="Tani A."/>
        </authorList>
    </citation>
    <scope>NUCLEOTIDE SEQUENCE</scope>
    <source>
        <strain evidence="1">DSM 17168</strain>
    </source>
</reference>
<reference evidence="1" key="2">
    <citation type="submission" date="2021-08" db="EMBL/GenBank/DDBJ databases">
        <authorList>
            <person name="Tani A."/>
            <person name="Ola A."/>
            <person name="Ogura Y."/>
            <person name="Katsura K."/>
            <person name="Hayashi T."/>
        </authorList>
    </citation>
    <scope>NUCLEOTIDE SEQUENCE</scope>
    <source>
        <strain evidence="1">DSM 17168</strain>
    </source>
</reference>
<accession>A0ABQ4S6J6</accession>
<name>A0ABQ4S6J6_9HYPH</name>
<keyword evidence="2" id="KW-1185">Reference proteome</keyword>
<proteinExistence type="predicted"/>
<gene>
    <name evidence="1" type="ORF">GMJLKIPL_0492</name>
</gene>
<evidence type="ECO:0000313" key="1">
    <source>
        <dbReference type="EMBL" id="GJD98581.1"/>
    </source>
</evidence>
<dbReference type="RefSeq" id="WP_238233528.1">
    <property type="nucleotide sequence ID" value="NZ_BPQQ01000004.1"/>
</dbReference>
<protein>
    <submittedName>
        <fullName evidence="1">Uncharacterized protein</fullName>
    </submittedName>
</protein>
<organism evidence="1 2">
    <name type="scientific">Methylobacterium isbiliense</name>
    <dbReference type="NCBI Taxonomy" id="315478"/>
    <lineage>
        <taxon>Bacteria</taxon>
        <taxon>Pseudomonadati</taxon>
        <taxon>Pseudomonadota</taxon>
        <taxon>Alphaproteobacteria</taxon>
        <taxon>Hyphomicrobiales</taxon>
        <taxon>Methylobacteriaceae</taxon>
        <taxon>Methylobacterium</taxon>
    </lineage>
</organism>
<sequence>MKKLDAKTLGAVAGGCCWCPPPPPACPPPPPACPPQQSYTVTKSKKC</sequence>
<evidence type="ECO:0000313" key="2">
    <source>
        <dbReference type="Proteomes" id="UP001055153"/>
    </source>
</evidence>
<dbReference type="Proteomes" id="UP001055153">
    <property type="component" value="Unassembled WGS sequence"/>
</dbReference>
<dbReference type="EMBL" id="BPQQ01000004">
    <property type="protein sequence ID" value="GJD98581.1"/>
    <property type="molecule type" value="Genomic_DNA"/>
</dbReference>